<organism evidence="2 3">
    <name type="scientific">Pavo cristatus</name>
    <name type="common">Indian peafowl</name>
    <name type="synonym">Blue peafowl</name>
    <dbReference type="NCBI Taxonomy" id="9049"/>
    <lineage>
        <taxon>Eukaryota</taxon>
        <taxon>Metazoa</taxon>
        <taxon>Chordata</taxon>
        <taxon>Craniata</taxon>
        <taxon>Vertebrata</taxon>
        <taxon>Euteleostomi</taxon>
        <taxon>Archelosauria</taxon>
        <taxon>Archosauria</taxon>
        <taxon>Dinosauria</taxon>
        <taxon>Saurischia</taxon>
        <taxon>Theropoda</taxon>
        <taxon>Coelurosauria</taxon>
        <taxon>Aves</taxon>
        <taxon>Neognathae</taxon>
        <taxon>Galloanserae</taxon>
        <taxon>Galliformes</taxon>
        <taxon>Phasianidae</taxon>
        <taxon>Phasianinae</taxon>
        <taxon>Pavo</taxon>
    </lineage>
</organism>
<keyword evidence="3" id="KW-1185">Reference proteome</keyword>
<dbReference type="Ensembl" id="ENSPSTT00000013066.1">
    <property type="protein sequence ID" value="ENSPSTP00000012459.1"/>
    <property type="gene ID" value="ENSPSTG00000008792.1"/>
</dbReference>
<dbReference type="Proteomes" id="UP000694428">
    <property type="component" value="Unplaced"/>
</dbReference>
<evidence type="ECO:0000313" key="2">
    <source>
        <dbReference type="Ensembl" id="ENSPSTP00000012459.1"/>
    </source>
</evidence>
<sequence>MPLPPPALPWLLAACCLCALPRGSGFPQPLSRYRDGTELPKSQQLALCFSQWMELTNQPQISSTVLDLCYSIFNSLQTNEVRCNCCFYLNDSHGTLGRPFFLFRVFESLTDSVNETEMTTFFFLAGVNCTWNTKASKSFPMINVDSPLLPATFSHLITCENPLIQISACRSESSYLGLLGVNPSRKSKNGDVRREDGEI</sequence>
<feature type="signal peptide" evidence="1">
    <location>
        <begin position="1"/>
        <end position="25"/>
    </location>
</feature>
<keyword evidence="1" id="KW-0732">Signal</keyword>
<protein>
    <submittedName>
        <fullName evidence="2">Uncharacterized protein</fullName>
    </submittedName>
</protein>
<name>A0A8C9FEQ6_PAVCR</name>
<proteinExistence type="predicted"/>
<reference evidence="2" key="2">
    <citation type="submission" date="2025-09" db="UniProtKB">
        <authorList>
            <consortium name="Ensembl"/>
        </authorList>
    </citation>
    <scope>IDENTIFICATION</scope>
</reference>
<feature type="chain" id="PRO_5034065088" evidence="1">
    <location>
        <begin position="26"/>
        <end position="199"/>
    </location>
</feature>
<evidence type="ECO:0000256" key="1">
    <source>
        <dbReference type="SAM" id="SignalP"/>
    </source>
</evidence>
<reference evidence="2" key="1">
    <citation type="submission" date="2025-08" db="UniProtKB">
        <authorList>
            <consortium name="Ensembl"/>
        </authorList>
    </citation>
    <scope>IDENTIFICATION</scope>
</reference>
<dbReference type="AlphaFoldDB" id="A0A8C9FEQ6"/>
<accession>A0A8C9FEQ6</accession>
<evidence type="ECO:0000313" key="3">
    <source>
        <dbReference type="Proteomes" id="UP000694428"/>
    </source>
</evidence>